<gene>
    <name evidence="1" type="ORF">METZ01_LOCUS50539</name>
</gene>
<feature type="non-terminal residue" evidence="1">
    <location>
        <position position="112"/>
    </location>
</feature>
<evidence type="ECO:0000313" key="1">
    <source>
        <dbReference type="EMBL" id="SUZ97685.1"/>
    </source>
</evidence>
<organism evidence="1">
    <name type="scientific">marine metagenome</name>
    <dbReference type="NCBI Taxonomy" id="408172"/>
    <lineage>
        <taxon>unclassified sequences</taxon>
        <taxon>metagenomes</taxon>
        <taxon>ecological metagenomes</taxon>
    </lineage>
</organism>
<reference evidence="1" key="1">
    <citation type="submission" date="2018-05" db="EMBL/GenBank/DDBJ databases">
        <authorList>
            <person name="Lanie J.A."/>
            <person name="Ng W.-L."/>
            <person name="Kazmierczak K.M."/>
            <person name="Andrzejewski T.M."/>
            <person name="Davidsen T.M."/>
            <person name="Wayne K.J."/>
            <person name="Tettelin H."/>
            <person name="Glass J.I."/>
            <person name="Rusch D."/>
            <person name="Podicherti R."/>
            <person name="Tsui H.-C.T."/>
            <person name="Winkler M.E."/>
        </authorList>
    </citation>
    <scope>NUCLEOTIDE SEQUENCE</scope>
</reference>
<dbReference type="GO" id="GO:0005829">
    <property type="term" value="C:cytosol"/>
    <property type="evidence" value="ECO:0007669"/>
    <property type="project" value="TreeGrafter"/>
</dbReference>
<dbReference type="Gene3D" id="1.10.8.10">
    <property type="entry name" value="DNA helicase RuvA subunit, C-terminal domain"/>
    <property type="match status" value="1"/>
</dbReference>
<evidence type="ECO:0008006" key="2">
    <source>
        <dbReference type="Google" id="ProtNLM"/>
    </source>
</evidence>
<dbReference type="InterPro" id="IPR017127">
    <property type="entry name" value="Ribosome_uL3_MTase"/>
</dbReference>
<dbReference type="PANTHER" id="PTHR47806:SF1">
    <property type="entry name" value="RIBOSOMAL PROTEIN UL3 GLUTAMINE METHYLTRANSFERASE"/>
    <property type="match status" value="1"/>
</dbReference>
<dbReference type="InterPro" id="IPR029063">
    <property type="entry name" value="SAM-dependent_MTases_sf"/>
</dbReference>
<proteinExistence type="predicted"/>
<accession>A0A381S0P7</accession>
<dbReference type="AlphaFoldDB" id="A0A381S0P7"/>
<sequence length="112" mass="12876">MNNITLKAWNTETSIIDLIQDVAQLLSQHNLYYGHGTDNPTDEAAALVFFALGLDHFNPKKSYDLKVQSKDFEFVNELVTQRIKEKKPLAYITNESIFCGHKFFVDERVLIP</sequence>
<dbReference type="PANTHER" id="PTHR47806">
    <property type="entry name" value="50S RIBOSOMAL PROTEIN L3 GLUTAMINE METHYLTRANSFERASE"/>
    <property type="match status" value="1"/>
</dbReference>
<dbReference type="GO" id="GO:0036009">
    <property type="term" value="F:protein-glutamine N-methyltransferase activity"/>
    <property type="evidence" value="ECO:0007669"/>
    <property type="project" value="InterPro"/>
</dbReference>
<dbReference type="EMBL" id="UINC01002531">
    <property type="protein sequence ID" value="SUZ97685.1"/>
    <property type="molecule type" value="Genomic_DNA"/>
</dbReference>
<dbReference type="SUPFAM" id="SSF53335">
    <property type="entry name" value="S-adenosyl-L-methionine-dependent methyltransferases"/>
    <property type="match status" value="1"/>
</dbReference>
<name>A0A381S0P7_9ZZZZ</name>
<protein>
    <recommendedName>
        <fullName evidence="2">Release factor glutamine methyltransferase N-terminal domain-containing protein</fullName>
    </recommendedName>
</protein>